<evidence type="ECO:0000313" key="2">
    <source>
        <dbReference type="EMBL" id="GIX78436.1"/>
    </source>
</evidence>
<gene>
    <name evidence="2" type="ORF">CEXT_452091</name>
</gene>
<evidence type="ECO:0000256" key="1">
    <source>
        <dbReference type="SAM" id="MobiDB-lite"/>
    </source>
</evidence>
<comment type="caution">
    <text evidence="2">The sequence shown here is derived from an EMBL/GenBank/DDBJ whole genome shotgun (WGS) entry which is preliminary data.</text>
</comment>
<dbReference type="EMBL" id="BPLR01020410">
    <property type="protein sequence ID" value="GIX78436.1"/>
    <property type="molecule type" value="Genomic_DNA"/>
</dbReference>
<evidence type="ECO:0008006" key="4">
    <source>
        <dbReference type="Google" id="ProtNLM"/>
    </source>
</evidence>
<proteinExistence type="predicted"/>
<organism evidence="2 3">
    <name type="scientific">Caerostris extrusa</name>
    <name type="common">Bark spider</name>
    <name type="synonym">Caerostris bankana</name>
    <dbReference type="NCBI Taxonomy" id="172846"/>
    <lineage>
        <taxon>Eukaryota</taxon>
        <taxon>Metazoa</taxon>
        <taxon>Ecdysozoa</taxon>
        <taxon>Arthropoda</taxon>
        <taxon>Chelicerata</taxon>
        <taxon>Arachnida</taxon>
        <taxon>Araneae</taxon>
        <taxon>Araneomorphae</taxon>
        <taxon>Entelegynae</taxon>
        <taxon>Araneoidea</taxon>
        <taxon>Araneidae</taxon>
        <taxon>Caerostris</taxon>
    </lineage>
</organism>
<dbReference type="AlphaFoldDB" id="A0AAV4N1Q1"/>
<protein>
    <recommendedName>
        <fullName evidence="4">Secreted protein</fullName>
    </recommendedName>
</protein>
<dbReference type="Proteomes" id="UP001054945">
    <property type="component" value="Unassembled WGS sequence"/>
</dbReference>
<feature type="region of interest" description="Disordered" evidence="1">
    <location>
        <begin position="45"/>
        <end position="67"/>
    </location>
</feature>
<keyword evidence="3" id="KW-1185">Reference proteome</keyword>
<reference evidence="2 3" key="1">
    <citation type="submission" date="2021-06" db="EMBL/GenBank/DDBJ databases">
        <title>Caerostris extrusa draft genome.</title>
        <authorList>
            <person name="Kono N."/>
            <person name="Arakawa K."/>
        </authorList>
    </citation>
    <scope>NUCLEOTIDE SEQUENCE [LARGE SCALE GENOMIC DNA]</scope>
</reference>
<accession>A0AAV4N1Q1</accession>
<name>A0AAV4N1Q1_CAEEX</name>
<evidence type="ECO:0000313" key="3">
    <source>
        <dbReference type="Proteomes" id="UP001054945"/>
    </source>
</evidence>
<sequence length="67" mass="6863">MASGRQAADVSSLLLVRSAGASVSCTPGSAPHRNNKQTILDGEGAAVGSNRESDPRVDCQPTLVKAR</sequence>